<protein>
    <submittedName>
        <fullName evidence="1">Uncharacterized protein</fullName>
    </submittedName>
</protein>
<evidence type="ECO:0000313" key="1">
    <source>
        <dbReference type="EnsemblPlants" id="KQL01971"/>
    </source>
</evidence>
<dbReference type="InParanoid" id="K3YNM5"/>
<sequence>MKFLLRLHDHITEIGCYFMLHISNIFSGRIVAPM</sequence>
<accession>K3YNM5</accession>
<dbReference type="Proteomes" id="UP000004995">
    <property type="component" value="Unassembled WGS sequence"/>
</dbReference>
<dbReference type="EnsemblPlants" id="KQL01971">
    <property type="protein sequence ID" value="KQL01971"/>
    <property type="gene ID" value="SETIT_015867mg"/>
</dbReference>
<dbReference type="AlphaFoldDB" id="K3YNM5"/>
<evidence type="ECO:0000313" key="2">
    <source>
        <dbReference type="Proteomes" id="UP000004995"/>
    </source>
</evidence>
<dbReference type="EMBL" id="AGNK02003884">
    <property type="status" value="NOT_ANNOTATED_CDS"/>
    <property type="molecule type" value="Genomic_DNA"/>
</dbReference>
<proteinExistence type="predicted"/>
<dbReference type="HOGENOM" id="CLU_3377955_0_0_1"/>
<reference evidence="1" key="2">
    <citation type="submission" date="2018-08" db="UniProtKB">
        <authorList>
            <consortium name="EnsemblPlants"/>
        </authorList>
    </citation>
    <scope>IDENTIFICATION</scope>
    <source>
        <strain evidence="1">Yugu1</strain>
    </source>
</reference>
<reference evidence="2" key="1">
    <citation type="journal article" date="2012" name="Nat. Biotechnol.">
        <title>Reference genome sequence of the model plant Setaria.</title>
        <authorList>
            <person name="Bennetzen J.L."/>
            <person name="Schmutz J."/>
            <person name="Wang H."/>
            <person name="Percifield R."/>
            <person name="Hawkins J."/>
            <person name="Pontaroli A.C."/>
            <person name="Estep M."/>
            <person name="Feng L."/>
            <person name="Vaughn J.N."/>
            <person name="Grimwood J."/>
            <person name="Jenkins J."/>
            <person name="Barry K."/>
            <person name="Lindquist E."/>
            <person name="Hellsten U."/>
            <person name="Deshpande S."/>
            <person name="Wang X."/>
            <person name="Wu X."/>
            <person name="Mitros T."/>
            <person name="Triplett J."/>
            <person name="Yang X."/>
            <person name="Ye C.Y."/>
            <person name="Mauro-Herrera M."/>
            <person name="Wang L."/>
            <person name="Li P."/>
            <person name="Sharma M."/>
            <person name="Sharma R."/>
            <person name="Ronald P.C."/>
            <person name="Panaud O."/>
            <person name="Kellogg E.A."/>
            <person name="Brutnell T.P."/>
            <person name="Doust A.N."/>
            <person name="Tuskan G.A."/>
            <person name="Rokhsar D."/>
            <person name="Devos K.M."/>
        </authorList>
    </citation>
    <scope>NUCLEOTIDE SEQUENCE [LARGE SCALE GENOMIC DNA]</scope>
    <source>
        <strain evidence="2">cv. Yugu1</strain>
    </source>
</reference>
<organism evidence="1 2">
    <name type="scientific">Setaria italica</name>
    <name type="common">Foxtail millet</name>
    <name type="synonym">Panicum italicum</name>
    <dbReference type="NCBI Taxonomy" id="4555"/>
    <lineage>
        <taxon>Eukaryota</taxon>
        <taxon>Viridiplantae</taxon>
        <taxon>Streptophyta</taxon>
        <taxon>Embryophyta</taxon>
        <taxon>Tracheophyta</taxon>
        <taxon>Spermatophyta</taxon>
        <taxon>Magnoliopsida</taxon>
        <taxon>Liliopsida</taxon>
        <taxon>Poales</taxon>
        <taxon>Poaceae</taxon>
        <taxon>PACMAD clade</taxon>
        <taxon>Panicoideae</taxon>
        <taxon>Panicodae</taxon>
        <taxon>Paniceae</taxon>
        <taxon>Cenchrinae</taxon>
        <taxon>Setaria</taxon>
    </lineage>
</organism>
<dbReference type="Gramene" id="KQL01971">
    <property type="protein sequence ID" value="KQL01971"/>
    <property type="gene ID" value="SETIT_015867mg"/>
</dbReference>
<name>K3YNM5_SETIT</name>
<keyword evidence="2" id="KW-1185">Reference proteome</keyword>